<name>A0A316UYR6_9BASI</name>
<evidence type="ECO:0000256" key="6">
    <source>
        <dbReference type="ARBA" id="ARBA00040136"/>
    </source>
</evidence>
<keyword evidence="2" id="KW-0805">Transcription regulation</keyword>
<keyword evidence="3" id="KW-0804">Transcription</keyword>
<dbReference type="InterPro" id="IPR003195">
    <property type="entry name" value="TFIID_TAF13"/>
</dbReference>
<feature type="compositionally biased region" description="Basic and acidic residues" evidence="7">
    <location>
        <begin position="104"/>
        <end position="116"/>
    </location>
</feature>
<evidence type="ECO:0000256" key="4">
    <source>
        <dbReference type="ARBA" id="ARBA00023242"/>
    </source>
</evidence>
<comment type="similarity">
    <text evidence="5">Belongs to the TAF13 family.</text>
</comment>
<dbReference type="GO" id="GO:0046982">
    <property type="term" value="F:protein heterodimerization activity"/>
    <property type="evidence" value="ECO:0007669"/>
    <property type="project" value="InterPro"/>
</dbReference>
<evidence type="ECO:0000256" key="7">
    <source>
        <dbReference type="SAM" id="MobiDB-lite"/>
    </source>
</evidence>
<evidence type="ECO:0000256" key="1">
    <source>
        <dbReference type="ARBA" id="ARBA00004123"/>
    </source>
</evidence>
<accession>A0A316UYR6</accession>
<dbReference type="InterPro" id="IPR009072">
    <property type="entry name" value="Histone-fold"/>
</dbReference>
<evidence type="ECO:0000256" key="3">
    <source>
        <dbReference type="ARBA" id="ARBA00023163"/>
    </source>
</evidence>
<feature type="compositionally biased region" description="Gly residues" evidence="7">
    <location>
        <begin position="144"/>
        <end position="156"/>
    </location>
</feature>
<evidence type="ECO:0000256" key="5">
    <source>
        <dbReference type="ARBA" id="ARBA00038392"/>
    </source>
</evidence>
<evidence type="ECO:0000256" key="2">
    <source>
        <dbReference type="ARBA" id="ARBA00023015"/>
    </source>
</evidence>
<dbReference type="GO" id="GO:0005669">
    <property type="term" value="C:transcription factor TFIID complex"/>
    <property type="evidence" value="ECO:0007669"/>
    <property type="project" value="TreeGrafter"/>
</dbReference>
<gene>
    <name evidence="8" type="ORF">BDZ90DRAFT_229164</name>
</gene>
<feature type="region of interest" description="Disordered" evidence="7">
    <location>
        <begin position="104"/>
        <end position="179"/>
    </location>
</feature>
<dbReference type="EMBL" id="KZ819662">
    <property type="protein sequence ID" value="PWN30134.1"/>
    <property type="molecule type" value="Genomic_DNA"/>
</dbReference>
<dbReference type="GeneID" id="37026767"/>
<feature type="compositionally biased region" description="Basic residues" evidence="7">
    <location>
        <begin position="170"/>
        <end position="179"/>
    </location>
</feature>
<dbReference type="AlphaFoldDB" id="A0A316UYR6"/>
<comment type="subcellular location">
    <subcellularLocation>
        <location evidence="1">Nucleus</location>
    </subcellularLocation>
</comment>
<reference evidence="8 9" key="1">
    <citation type="journal article" date="2018" name="Mol. Biol. Evol.">
        <title>Broad Genomic Sampling Reveals a Smut Pathogenic Ancestry of the Fungal Clade Ustilaginomycotina.</title>
        <authorList>
            <person name="Kijpornyongpan T."/>
            <person name="Mondo S.J."/>
            <person name="Barry K."/>
            <person name="Sandor L."/>
            <person name="Lee J."/>
            <person name="Lipzen A."/>
            <person name="Pangilinan J."/>
            <person name="LaButti K."/>
            <person name="Hainaut M."/>
            <person name="Henrissat B."/>
            <person name="Grigoriev I.V."/>
            <person name="Spatafora J.W."/>
            <person name="Aime M.C."/>
        </authorList>
    </citation>
    <scope>NUCLEOTIDE SEQUENCE [LARGE SCALE GENOMIC DNA]</scope>
    <source>
        <strain evidence="8 9">MCA 5214</strain>
    </source>
</reference>
<dbReference type="STRING" id="1569628.A0A316UYR6"/>
<dbReference type="GO" id="GO:0051123">
    <property type="term" value="P:RNA polymerase II preinitiation complex assembly"/>
    <property type="evidence" value="ECO:0007669"/>
    <property type="project" value="TreeGrafter"/>
</dbReference>
<protein>
    <recommendedName>
        <fullName evidence="6">Transcription initiation factor TFIID subunit 13</fullName>
    </recommendedName>
</protein>
<dbReference type="PANTHER" id="PTHR11380:SF5">
    <property type="entry name" value="TRANSCRIPTION INITIATION FACTOR TFIID SUBUNIT 13"/>
    <property type="match status" value="1"/>
</dbReference>
<organism evidence="8 9">
    <name type="scientific">Jaminaea rosea</name>
    <dbReference type="NCBI Taxonomy" id="1569628"/>
    <lineage>
        <taxon>Eukaryota</taxon>
        <taxon>Fungi</taxon>
        <taxon>Dikarya</taxon>
        <taxon>Basidiomycota</taxon>
        <taxon>Ustilaginomycotina</taxon>
        <taxon>Exobasidiomycetes</taxon>
        <taxon>Microstromatales</taxon>
        <taxon>Microstromatales incertae sedis</taxon>
        <taxon>Jaminaea</taxon>
    </lineage>
</organism>
<dbReference type="SUPFAM" id="SSF47113">
    <property type="entry name" value="Histone-fold"/>
    <property type="match status" value="1"/>
</dbReference>
<keyword evidence="9" id="KW-1185">Reference proteome</keyword>
<dbReference type="PANTHER" id="PTHR11380">
    <property type="entry name" value="TRANSCRIPTION INITIATION FACTOR TFIID/SUPT3-RELATED"/>
    <property type="match status" value="1"/>
</dbReference>
<proteinExistence type="inferred from homology"/>
<sequence length="179" mass="19421">MYGFGDSPQPDPRSIDVMERLTISFLVDLCHRCRPAPYAHPSSSNPARNPYLTRSRVKIDDLRFALRKDDKKLARLEELIYLDGIISGAKKILDTGAIDDVARQVEAEERQKRGGAGDDEEGEDQQQAQGGEGEAREEEHGLQLPGGSGRGRGGGGEEGERGAQRGGGPGRKRKRGAAV</sequence>
<dbReference type="Gene3D" id="1.10.20.10">
    <property type="entry name" value="Histone, subunit A"/>
    <property type="match status" value="1"/>
</dbReference>
<dbReference type="Pfam" id="PF02269">
    <property type="entry name" value="TFIID-18kDa"/>
    <property type="match status" value="1"/>
</dbReference>
<evidence type="ECO:0000313" key="9">
    <source>
        <dbReference type="Proteomes" id="UP000245884"/>
    </source>
</evidence>
<dbReference type="OrthoDB" id="10266074at2759"/>
<dbReference type="RefSeq" id="XP_025364746.1">
    <property type="nucleotide sequence ID" value="XM_025504944.1"/>
</dbReference>
<dbReference type="Proteomes" id="UP000245884">
    <property type="component" value="Unassembled WGS sequence"/>
</dbReference>
<evidence type="ECO:0000313" key="8">
    <source>
        <dbReference type="EMBL" id="PWN30134.1"/>
    </source>
</evidence>
<keyword evidence="4" id="KW-0539">Nucleus</keyword>